<organism evidence="2">
    <name type="scientific">Ornithinibacillus sp. 4-3</name>
    <dbReference type="NCBI Taxonomy" id="3231488"/>
    <lineage>
        <taxon>Bacteria</taxon>
        <taxon>Bacillati</taxon>
        <taxon>Bacillota</taxon>
        <taxon>Bacilli</taxon>
        <taxon>Bacillales</taxon>
        <taxon>Bacillaceae</taxon>
        <taxon>Ornithinibacillus</taxon>
    </lineage>
</organism>
<evidence type="ECO:0000313" key="2">
    <source>
        <dbReference type="EMBL" id="XDK34231.1"/>
    </source>
</evidence>
<dbReference type="RefSeq" id="WP_368654908.1">
    <property type="nucleotide sequence ID" value="NZ_CP162599.1"/>
</dbReference>
<gene>
    <name evidence="2" type="ORF">AB4Y30_07740</name>
</gene>
<feature type="chain" id="PRO_5044256876" evidence="1">
    <location>
        <begin position="21"/>
        <end position="152"/>
    </location>
</feature>
<protein>
    <submittedName>
        <fullName evidence="2">Uncharacterized protein</fullName>
    </submittedName>
</protein>
<reference evidence="2" key="1">
    <citation type="submission" date="2024-07" db="EMBL/GenBank/DDBJ databases">
        <title>Halotolerant mesophilic bacterium Ornithinibacillus sp. 4-3, sp. nov., isolated from soil.</title>
        <authorList>
            <person name="Sidarenka A.V."/>
            <person name="Guliayeva D.E."/>
            <person name="Leanovich S.I."/>
            <person name="Hileuskaya K.S."/>
            <person name="Akhremchuk A.E."/>
            <person name="Sikolenko M.A."/>
            <person name="Valentovich L.N."/>
        </authorList>
    </citation>
    <scope>NUCLEOTIDE SEQUENCE</scope>
    <source>
        <strain evidence="2">4-3</strain>
    </source>
</reference>
<name>A0AB39HPC5_9BACI</name>
<keyword evidence="1" id="KW-0732">Signal</keyword>
<evidence type="ECO:0000256" key="1">
    <source>
        <dbReference type="SAM" id="SignalP"/>
    </source>
</evidence>
<proteinExistence type="predicted"/>
<dbReference type="PROSITE" id="PS51257">
    <property type="entry name" value="PROKAR_LIPOPROTEIN"/>
    <property type="match status" value="1"/>
</dbReference>
<feature type="signal peptide" evidence="1">
    <location>
        <begin position="1"/>
        <end position="20"/>
    </location>
</feature>
<sequence>MKKLITLLSLLLLLAGCGQSDEEKIKANEEFFAPLDEIIKISDDELQEIEEGMLRVWRKHVTKLEEGFSRYSLEDCRVISLCDEYITKSDFDLDVGREIIDYYSGLREGETINYSLEEIKESIERSFEEDWELKMYKEFITIIVSNTITHNL</sequence>
<accession>A0AB39HPC5</accession>
<dbReference type="EMBL" id="CP162599">
    <property type="protein sequence ID" value="XDK34231.1"/>
    <property type="molecule type" value="Genomic_DNA"/>
</dbReference>
<dbReference type="AlphaFoldDB" id="A0AB39HPC5"/>